<dbReference type="OrthoDB" id="4578823at2"/>
<comment type="caution">
    <text evidence="2">The sequence shown here is derived from an EMBL/GenBank/DDBJ whole genome shotgun (WGS) entry which is preliminary data.</text>
</comment>
<dbReference type="GeneID" id="82202184"/>
<keyword evidence="3" id="KW-1185">Reference proteome</keyword>
<dbReference type="AlphaFoldDB" id="A0A1U7NHW8"/>
<feature type="transmembrane region" description="Helical" evidence="1">
    <location>
        <begin position="41"/>
        <end position="58"/>
    </location>
</feature>
<dbReference type="EMBL" id="MPJW01000078">
    <property type="protein sequence ID" value="OLU41675.1"/>
    <property type="molecule type" value="Genomic_DNA"/>
</dbReference>
<feature type="transmembrane region" description="Helical" evidence="1">
    <location>
        <begin position="12"/>
        <end position="35"/>
    </location>
</feature>
<keyword evidence="1" id="KW-0812">Transmembrane</keyword>
<reference evidence="2 3" key="1">
    <citation type="submission" date="2016-11" db="EMBL/GenBank/DDBJ databases">
        <title>Description of two novel members of the family Erysipelotrichaceae: Ileibacterium lipovorans gen. nov., sp. nov. and Dubosiella newyorkensis, gen. nov., sp. nov.</title>
        <authorList>
            <person name="Cox L.M."/>
            <person name="Sohn J."/>
            <person name="Tyrrell K.L."/>
            <person name="Citron D.M."/>
            <person name="Lawson P.A."/>
            <person name="Patel N.B."/>
            <person name="Iizumi T."/>
            <person name="Perez-Perez G.I."/>
            <person name="Goldstein E.J."/>
            <person name="Blaser M.J."/>
        </authorList>
    </citation>
    <scope>NUCLEOTIDE SEQUENCE [LARGE SCALE GENOMIC DNA]</scope>
    <source>
        <strain evidence="2 3">NYU-BL-A3</strain>
    </source>
</reference>
<organism evidence="2 3">
    <name type="scientific">Ileibacterium valens</name>
    <dbReference type="NCBI Taxonomy" id="1862668"/>
    <lineage>
        <taxon>Bacteria</taxon>
        <taxon>Bacillati</taxon>
        <taxon>Bacillota</taxon>
        <taxon>Erysipelotrichia</taxon>
        <taxon>Erysipelotrichales</taxon>
        <taxon>Erysipelotrichaceae</taxon>
        <taxon>Ileibacterium</taxon>
    </lineage>
</organism>
<evidence type="ECO:0000256" key="1">
    <source>
        <dbReference type="SAM" id="Phobius"/>
    </source>
</evidence>
<keyword evidence="1" id="KW-1133">Transmembrane helix</keyword>
<keyword evidence="1" id="KW-0472">Membrane</keyword>
<proteinExistence type="predicted"/>
<name>A0A1U7NHW8_9FIRM</name>
<protein>
    <recommendedName>
        <fullName evidence="4">Transmembrane Fragile-X-F protein</fullName>
    </recommendedName>
</protein>
<evidence type="ECO:0000313" key="2">
    <source>
        <dbReference type="EMBL" id="OLU41675.1"/>
    </source>
</evidence>
<sequence length="62" mass="6872">MNSNKTSSGGIGFCGLLTIAFIVLKLTGYITWSWMWVLSPVWISLSLVIVCALILAWMDNHV</sequence>
<evidence type="ECO:0008006" key="4">
    <source>
        <dbReference type="Google" id="ProtNLM"/>
    </source>
</evidence>
<gene>
    <name evidence="2" type="ORF">BO222_02935</name>
</gene>
<evidence type="ECO:0000313" key="3">
    <source>
        <dbReference type="Proteomes" id="UP000186341"/>
    </source>
</evidence>
<accession>A0A1U7NHW8</accession>
<dbReference type="Proteomes" id="UP000186341">
    <property type="component" value="Unassembled WGS sequence"/>
</dbReference>
<dbReference type="RefSeq" id="WP_075818210.1">
    <property type="nucleotide sequence ID" value="NZ_CAOUMU010000041.1"/>
</dbReference>